<evidence type="ECO:0000313" key="2">
    <source>
        <dbReference type="Proteomes" id="UP001222932"/>
    </source>
</evidence>
<dbReference type="EMBL" id="BTCM01000008">
    <property type="protein sequence ID" value="GMK59659.1"/>
    <property type="molecule type" value="Genomic_DNA"/>
</dbReference>
<protein>
    <submittedName>
        <fullName evidence="1">Uncharacterized protein</fullName>
    </submittedName>
</protein>
<reference evidence="1" key="2">
    <citation type="submission" date="2023-06" db="EMBL/GenBank/DDBJ databases">
        <authorList>
            <person name="Kobayashi Y."/>
            <person name="Kayamori A."/>
            <person name="Aoki K."/>
            <person name="Shiwa Y."/>
            <person name="Fujita N."/>
            <person name="Sugita T."/>
            <person name="Iwasaki W."/>
            <person name="Tanaka N."/>
            <person name="Takashima M."/>
        </authorList>
    </citation>
    <scope>NUCLEOTIDE SEQUENCE</scope>
    <source>
        <strain evidence="1">HIS016</strain>
    </source>
</reference>
<sequence length="101" mass="10472">MPPPYAQDGQAGQGYTSQIESGLIIGLPSASSMEIGPGDIVGPIPTAELPELSPLDLIQGGLSRGPDTYASPARSASWPFLQDAAWTPSEEADVESPKGYD</sequence>
<reference evidence="1" key="1">
    <citation type="journal article" date="2023" name="BMC Genomics">
        <title>Chromosome-level genome assemblies of Cutaneotrichosporon spp. (Trichosporonales, Basidiomycota) reveal imbalanced evolution between nucleotide sequences and chromosome synteny.</title>
        <authorList>
            <person name="Kobayashi Y."/>
            <person name="Kayamori A."/>
            <person name="Aoki K."/>
            <person name="Shiwa Y."/>
            <person name="Matsutani M."/>
            <person name="Fujita N."/>
            <person name="Sugita T."/>
            <person name="Iwasaki W."/>
            <person name="Tanaka N."/>
            <person name="Takashima M."/>
        </authorList>
    </citation>
    <scope>NUCLEOTIDE SEQUENCE</scope>
    <source>
        <strain evidence="1">HIS016</strain>
    </source>
</reference>
<gene>
    <name evidence="1" type="ORF">CspeluHIS016_0802650</name>
</gene>
<organism evidence="1 2">
    <name type="scientific">Cutaneotrichosporon spelunceum</name>
    <dbReference type="NCBI Taxonomy" id="1672016"/>
    <lineage>
        <taxon>Eukaryota</taxon>
        <taxon>Fungi</taxon>
        <taxon>Dikarya</taxon>
        <taxon>Basidiomycota</taxon>
        <taxon>Agaricomycotina</taxon>
        <taxon>Tremellomycetes</taxon>
        <taxon>Trichosporonales</taxon>
        <taxon>Trichosporonaceae</taxon>
        <taxon>Cutaneotrichosporon</taxon>
    </lineage>
</organism>
<accession>A0AAD3TZY5</accession>
<keyword evidence="2" id="KW-1185">Reference proteome</keyword>
<dbReference type="AlphaFoldDB" id="A0AAD3TZY5"/>
<proteinExistence type="predicted"/>
<evidence type="ECO:0000313" key="1">
    <source>
        <dbReference type="EMBL" id="GMK59659.1"/>
    </source>
</evidence>
<dbReference type="Proteomes" id="UP001222932">
    <property type="component" value="Unassembled WGS sequence"/>
</dbReference>
<comment type="caution">
    <text evidence="1">The sequence shown here is derived from an EMBL/GenBank/DDBJ whole genome shotgun (WGS) entry which is preliminary data.</text>
</comment>
<name>A0AAD3TZY5_9TREE</name>